<reference evidence="2" key="1">
    <citation type="submission" date="2021-09" db="EMBL/GenBank/DDBJ databases">
        <title>First case of bloodstream infection caused by Mixta hanseatica sp. nov., a member of the Erwiniaceae family.</title>
        <authorList>
            <person name="Both A."/>
            <person name="Huang J."/>
            <person name="Wenzel P."/>
            <person name="Aepfelbacher M."/>
            <person name="Rohde H."/>
            <person name="Christner M."/>
            <person name="Hentschke M."/>
        </authorList>
    </citation>
    <scope>NUCLEOTIDE SEQUENCE</scope>
    <source>
        <strain evidence="2">X22927</strain>
    </source>
</reference>
<organism evidence="2 3">
    <name type="scientific">Mixta hanseatica</name>
    <dbReference type="NCBI Taxonomy" id="2872648"/>
    <lineage>
        <taxon>Bacteria</taxon>
        <taxon>Pseudomonadati</taxon>
        <taxon>Pseudomonadota</taxon>
        <taxon>Gammaproteobacteria</taxon>
        <taxon>Enterobacterales</taxon>
        <taxon>Erwiniaceae</taxon>
        <taxon>Mixta</taxon>
    </lineage>
</organism>
<proteinExistence type="predicted"/>
<keyword evidence="1" id="KW-1133">Transmembrane helix</keyword>
<evidence type="ECO:0000313" key="3">
    <source>
        <dbReference type="Proteomes" id="UP001056635"/>
    </source>
</evidence>
<dbReference type="Proteomes" id="UP001056635">
    <property type="component" value="Chromosome"/>
</dbReference>
<dbReference type="RefSeq" id="WP_249891863.1">
    <property type="nucleotide sequence ID" value="NZ_CP082904.1"/>
</dbReference>
<keyword evidence="3" id="KW-1185">Reference proteome</keyword>
<feature type="transmembrane region" description="Helical" evidence="1">
    <location>
        <begin position="64"/>
        <end position="84"/>
    </location>
</feature>
<keyword evidence="1" id="KW-0472">Membrane</keyword>
<evidence type="ECO:0000256" key="1">
    <source>
        <dbReference type="SAM" id="Phobius"/>
    </source>
</evidence>
<gene>
    <name evidence="2" type="ORF">K6958_14905</name>
</gene>
<evidence type="ECO:0000313" key="2">
    <source>
        <dbReference type="EMBL" id="UQY43171.1"/>
    </source>
</evidence>
<dbReference type="EMBL" id="CP082904">
    <property type="protein sequence ID" value="UQY43171.1"/>
    <property type="molecule type" value="Genomic_DNA"/>
</dbReference>
<name>A0ABY4R8M1_9GAMM</name>
<protein>
    <submittedName>
        <fullName evidence="2">Uncharacterized protein</fullName>
    </submittedName>
</protein>
<accession>A0ABY4R8M1</accession>
<keyword evidence="1" id="KW-0812">Transmembrane</keyword>
<sequence length="92" mass="10740">MAQVLIKHVLKIIDRAHSLFITIVRNIFTRLENKRGYQFLTGIPIWLFFMAMDEIKRHALIKNITFLPLISLLLLFYTGSGLGYCRVSLFLI</sequence>